<dbReference type="GO" id="GO:0001228">
    <property type="term" value="F:DNA-binding transcription activator activity, RNA polymerase II-specific"/>
    <property type="evidence" value="ECO:0007669"/>
    <property type="project" value="TreeGrafter"/>
</dbReference>
<keyword evidence="2" id="KW-1185">Reference proteome</keyword>
<protein>
    <submittedName>
        <fullName evidence="1">Uncharacterized protein</fullName>
    </submittedName>
</protein>
<dbReference type="RefSeq" id="XP_007840678.1">
    <property type="nucleotide sequence ID" value="XM_007842487.1"/>
</dbReference>
<dbReference type="PANTHER" id="PTHR47784:SF5">
    <property type="entry name" value="STEROL UPTAKE CONTROL PROTEIN 2"/>
    <property type="match status" value="1"/>
</dbReference>
<dbReference type="Proteomes" id="UP000030651">
    <property type="component" value="Unassembled WGS sequence"/>
</dbReference>
<name>W3WJC9_PESFW</name>
<dbReference type="PANTHER" id="PTHR47784">
    <property type="entry name" value="STEROL UPTAKE CONTROL PROTEIN 2"/>
    <property type="match status" value="1"/>
</dbReference>
<dbReference type="OrthoDB" id="416217at2759"/>
<evidence type="ECO:0000313" key="1">
    <source>
        <dbReference type="EMBL" id="ETS74040.1"/>
    </source>
</evidence>
<evidence type="ECO:0000313" key="2">
    <source>
        <dbReference type="Proteomes" id="UP000030651"/>
    </source>
</evidence>
<organism evidence="1 2">
    <name type="scientific">Pestalotiopsis fici (strain W106-1 / CGMCC3.15140)</name>
    <dbReference type="NCBI Taxonomy" id="1229662"/>
    <lineage>
        <taxon>Eukaryota</taxon>
        <taxon>Fungi</taxon>
        <taxon>Dikarya</taxon>
        <taxon>Ascomycota</taxon>
        <taxon>Pezizomycotina</taxon>
        <taxon>Sordariomycetes</taxon>
        <taxon>Xylariomycetidae</taxon>
        <taxon>Amphisphaeriales</taxon>
        <taxon>Sporocadaceae</taxon>
        <taxon>Pestalotiopsis</taxon>
    </lineage>
</organism>
<dbReference type="KEGG" id="pfy:PFICI_13906"/>
<reference evidence="2" key="1">
    <citation type="journal article" date="2015" name="BMC Genomics">
        <title>Genomic and transcriptomic analysis of the endophytic fungus Pestalotiopsis fici reveals its lifestyle and high potential for synthesis of natural products.</title>
        <authorList>
            <person name="Wang X."/>
            <person name="Zhang X."/>
            <person name="Liu L."/>
            <person name="Xiang M."/>
            <person name="Wang W."/>
            <person name="Sun X."/>
            <person name="Che Y."/>
            <person name="Guo L."/>
            <person name="Liu G."/>
            <person name="Guo L."/>
            <person name="Wang C."/>
            <person name="Yin W.B."/>
            <person name="Stadler M."/>
            <person name="Zhang X."/>
            <person name="Liu X."/>
        </authorList>
    </citation>
    <scope>NUCLEOTIDE SEQUENCE [LARGE SCALE GENOMIC DNA]</scope>
    <source>
        <strain evidence="2">W106-1 / CGMCC3.15140</strain>
    </source>
</reference>
<dbReference type="InParanoid" id="W3WJC9"/>
<dbReference type="EMBL" id="KI912120">
    <property type="protein sequence ID" value="ETS74040.1"/>
    <property type="molecule type" value="Genomic_DNA"/>
</dbReference>
<dbReference type="GeneID" id="19278919"/>
<dbReference type="AlphaFoldDB" id="W3WJC9"/>
<accession>W3WJC9</accession>
<dbReference type="InterPro" id="IPR053157">
    <property type="entry name" value="Sterol_Uptake_Regulator"/>
</dbReference>
<proteinExistence type="predicted"/>
<sequence length="290" mass="32956">MALDDSSPRIAIWTQVVPTLAVDHAFLMHGVLAVSAAHLARTRPNQRDRYLPIAHEHHDRGLELFQELDRAGIPSANVHSLHEAKITFKLMQVVLSLALTEPTRDADQDLDSFTDWLVSLRFFFRTAHQLYDGLGGRESRITALLRRAEDGPPELSRLDEGLEKSLNLLDAKNRTSENNTSAIDKEHISDAIAKTKLWMRLVSLRPRTALFVATCAINLGADFFRLVKQRNPEALMVMAHFLVPMCRMPKRWFWDGRFDGIIATIVKMLPAEDWQVHLKWVLGQVDISNP</sequence>
<gene>
    <name evidence="1" type="ORF">PFICI_13906</name>
</gene>
<dbReference type="HOGENOM" id="CLU_024934_0_3_1"/>